<dbReference type="SUPFAM" id="SSF48179">
    <property type="entry name" value="6-phosphogluconate dehydrogenase C-terminal domain-like"/>
    <property type="match status" value="1"/>
</dbReference>
<evidence type="ECO:0000256" key="7">
    <source>
        <dbReference type="ARBA" id="ARBA00023264"/>
    </source>
</evidence>
<dbReference type="Pfam" id="PF07479">
    <property type="entry name" value="NAD_Gly3P_dh_C"/>
    <property type="match status" value="1"/>
</dbReference>
<keyword evidence="7" id="KW-1208">Phospholipid metabolism</keyword>
<dbReference type="Proteomes" id="UP000005143">
    <property type="component" value="Unassembled WGS sequence"/>
</dbReference>
<evidence type="ECO:0000256" key="3">
    <source>
        <dbReference type="ARBA" id="ARBA00023002"/>
    </source>
</evidence>
<dbReference type="InterPro" id="IPR036291">
    <property type="entry name" value="NAD(P)-bd_dom_sf"/>
</dbReference>
<comment type="catalytic activity">
    <reaction evidence="9">
        <text>sn-glycerol 3-phosphate + NADP(+) = dihydroxyacetone phosphate + NADPH + H(+)</text>
        <dbReference type="Rhea" id="RHEA:11096"/>
        <dbReference type="ChEBI" id="CHEBI:15378"/>
        <dbReference type="ChEBI" id="CHEBI:57597"/>
        <dbReference type="ChEBI" id="CHEBI:57642"/>
        <dbReference type="ChEBI" id="CHEBI:57783"/>
        <dbReference type="ChEBI" id="CHEBI:58349"/>
        <dbReference type="EC" id="1.1.1.94"/>
    </reaction>
</comment>
<dbReference type="InterPro" id="IPR006109">
    <property type="entry name" value="G3P_DH_NAD-dep_C"/>
</dbReference>
<dbReference type="RefSeq" id="WP_007576192.1">
    <property type="nucleotide sequence ID" value="NZ_AGUD01000223.1"/>
</dbReference>
<evidence type="ECO:0000259" key="11">
    <source>
        <dbReference type="Pfam" id="PF01210"/>
    </source>
</evidence>
<keyword evidence="4 8" id="KW-0520">NAD</keyword>
<sequence>MSERPRPLAAPLRGVNLPNPLGRRALVIGAGSFGTAVAVLLARGGFRTTLQTRTVEQAELLRAAGENERYLSGVPLPSNLRIESIEAGPGKAEFIFLGVPSAQLGEAVDRLERQGLDKRTKVVSLSKGLVPPLGVPPTVLLAERFGTQRVACIGGPAHAREMVTQGAGLVASSADEELAATIAAVFLRAGVVCEHTDDPVGVELAGAAKNAAALAAGATEGQGLNAAGAAAGHIFIEVWRLAERLGAQPATFIGLAGTGDLVATALAPQSRNRRAGELLAAGVPTNEIPGRIGQAVEAFESVPLLASALQRHGISAPVTTGLVRLIGGTLPLDEWVALVRTTVPPPASWRAGGGQEPGPLRRWWHRMLERLGLRRPAGALGAGPDGNGAATLGDGTASAGEPSRAADVDGDAVPEPAALEPPAAAAPSD</sequence>
<dbReference type="Gene3D" id="1.10.1040.10">
    <property type="entry name" value="N-(1-d-carboxylethyl)-l-norvaline Dehydrogenase, domain 2"/>
    <property type="match status" value="1"/>
</dbReference>
<feature type="region of interest" description="Disordered" evidence="10">
    <location>
        <begin position="378"/>
        <end position="429"/>
    </location>
</feature>
<dbReference type="GO" id="GO:0051287">
    <property type="term" value="F:NAD binding"/>
    <property type="evidence" value="ECO:0007669"/>
    <property type="project" value="InterPro"/>
</dbReference>
<evidence type="ECO:0000256" key="10">
    <source>
        <dbReference type="SAM" id="MobiDB-lite"/>
    </source>
</evidence>
<feature type="domain" description="Glycerol-3-phosphate dehydrogenase NAD-dependent N-terminal" evidence="11">
    <location>
        <begin position="27"/>
        <end position="177"/>
    </location>
</feature>
<feature type="compositionally biased region" description="Low complexity" evidence="10">
    <location>
        <begin position="413"/>
        <end position="429"/>
    </location>
</feature>
<reference evidence="13 14" key="1">
    <citation type="journal article" date="2013" name="Biodegradation">
        <title>Quantitative proteomic analysis of ibuprofen-degrading Patulibacter sp. strain I11.</title>
        <authorList>
            <person name="Almeida B."/>
            <person name="Kjeldal H."/>
            <person name="Lolas I."/>
            <person name="Knudsen A.D."/>
            <person name="Carvalho G."/>
            <person name="Nielsen K.L."/>
            <person name="Barreto Crespo M.T."/>
            <person name="Stensballe A."/>
            <person name="Nielsen J.L."/>
        </authorList>
    </citation>
    <scope>NUCLEOTIDE SEQUENCE [LARGE SCALE GENOMIC DNA]</scope>
    <source>
        <strain evidence="13 14">I11</strain>
    </source>
</reference>
<dbReference type="InterPro" id="IPR013328">
    <property type="entry name" value="6PGD_dom2"/>
</dbReference>
<accession>H0E7D9</accession>
<gene>
    <name evidence="13" type="ORF">PAI11_27410</name>
</gene>
<keyword evidence="3 8" id="KW-0560">Oxidoreductase</keyword>
<keyword evidence="5" id="KW-0443">Lipid metabolism</keyword>
<dbReference type="InterPro" id="IPR011128">
    <property type="entry name" value="G3P_DH_NAD-dep_N"/>
</dbReference>
<evidence type="ECO:0000256" key="4">
    <source>
        <dbReference type="ARBA" id="ARBA00023027"/>
    </source>
</evidence>
<evidence type="ECO:0000256" key="5">
    <source>
        <dbReference type="ARBA" id="ARBA00023098"/>
    </source>
</evidence>
<organism evidence="13 14">
    <name type="scientific">Patulibacter medicamentivorans</name>
    <dbReference type="NCBI Taxonomy" id="1097667"/>
    <lineage>
        <taxon>Bacteria</taxon>
        <taxon>Bacillati</taxon>
        <taxon>Actinomycetota</taxon>
        <taxon>Thermoleophilia</taxon>
        <taxon>Solirubrobacterales</taxon>
        <taxon>Patulibacteraceae</taxon>
        <taxon>Patulibacter</taxon>
    </lineage>
</organism>
<dbReference type="GO" id="GO:0008654">
    <property type="term" value="P:phospholipid biosynthetic process"/>
    <property type="evidence" value="ECO:0007669"/>
    <property type="project" value="UniProtKB-KW"/>
</dbReference>
<dbReference type="GO" id="GO:0005975">
    <property type="term" value="P:carbohydrate metabolic process"/>
    <property type="evidence" value="ECO:0007669"/>
    <property type="project" value="InterPro"/>
</dbReference>
<dbReference type="PANTHER" id="PTHR11728:SF1">
    <property type="entry name" value="GLYCEROL-3-PHOSPHATE DEHYDROGENASE [NAD(+)] 2, CHLOROPLASTIC"/>
    <property type="match status" value="1"/>
</dbReference>
<dbReference type="InterPro" id="IPR006168">
    <property type="entry name" value="G3P_DH_NAD-dep"/>
</dbReference>
<dbReference type="GO" id="GO:0046168">
    <property type="term" value="P:glycerol-3-phosphate catabolic process"/>
    <property type="evidence" value="ECO:0007669"/>
    <property type="project" value="InterPro"/>
</dbReference>
<evidence type="ECO:0000259" key="12">
    <source>
        <dbReference type="Pfam" id="PF07479"/>
    </source>
</evidence>
<dbReference type="InterPro" id="IPR008927">
    <property type="entry name" value="6-PGluconate_DH-like_C_sf"/>
</dbReference>
<dbReference type="GO" id="GO:0005829">
    <property type="term" value="C:cytosol"/>
    <property type="evidence" value="ECO:0007669"/>
    <property type="project" value="TreeGrafter"/>
</dbReference>
<evidence type="ECO:0000256" key="6">
    <source>
        <dbReference type="ARBA" id="ARBA00023209"/>
    </source>
</evidence>
<keyword evidence="6" id="KW-0594">Phospholipid biosynthesis</keyword>
<evidence type="ECO:0000256" key="9">
    <source>
        <dbReference type="RuleBase" id="RU000439"/>
    </source>
</evidence>
<protein>
    <recommendedName>
        <fullName evidence="9">Glycerol-3-phosphate dehydrogenase</fullName>
        <ecNumber evidence="9">1.1.1.94</ecNumber>
    </recommendedName>
</protein>
<keyword evidence="2" id="KW-0444">Lipid biosynthesis</keyword>
<feature type="domain" description="Glycerol-3-phosphate dehydrogenase NAD-dependent C-terminal" evidence="12">
    <location>
        <begin position="198"/>
        <end position="336"/>
    </location>
</feature>
<evidence type="ECO:0000313" key="14">
    <source>
        <dbReference type="Proteomes" id="UP000005143"/>
    </source>
</evidence>
<evidence type="ECO:0000256" key="2">
    <source>
        <dbReference type="ARBA" id="ARBA00022516"/>
    </source>
</evidence>
<dbReference type="EC" id="1.1.1.94" evidence="9"/>
<evidence type="ECO:0000256" key="1">
    <source>
        <dbReference type="ARBA" id="ARBA00011009"/>
    </source>
</evidence>
<dbReference type="EMBL" id="AGUD01000223">
    <property type="protein sequence ID" value="EHN10398.1"/>
    <property type="molecule type" value="Genomic_DNA"/>
</dbReference>
<name>H0E7D9_9ACTN</name>
<dbReference type="Gene3D" id="3.40.50.720">
    <property type="entry name" value="NAD(P)-binding Rossmann-like Domain"/>
    <property type="match status" value="1"/>
</dbReference>
<dbReference type="Pfam" id="PF01210">
    <property type="entry name" value="NAD_Gly3P_dh_N"/>
    <property type="match status" value="1"/>
</dbReference>
<evidence type="ECO:0000256" key="8">
    <source>
        <dbReference type="RuleBase" id="RU000437"/>
    </source>
</evidence>
<proteinExistence type="inferred from homology"/>
<dbReference type="PANTHER" id="PTHR11728">
    <property type="entry name" value="GLYCEROL-3-PHOSPHATE DEHYDROGENASE"/>
    <property type="match status" value="1"/>
</dbReference>
<evidence type="ECO:0000313" key="13">
    <source>
        <dbReference type="EMBL" id="EHN10398.1"/>
    </source>
</evidence>
<dbReference type="PRINTS" id="PR00077">
    <property type="entry name" value="GPDHDRGNASE"/>
</dbReference>
<dbReference type="SUPFAM" id="SSF51735">
    <property type="entry name" value="NAD(P)-binding Rossmann-fold domains"/>
    <property type="match status" value="1"/>
</dbReference>
<comment type="caution">
    <text evidence="13">The sequence shown here is derived from an EMBL/GenBank/DDBJ whole genome shotgun (WGS) entry which is preliminary data.</text>
</comment>
<comment type="similarity">
    <text evidence="1 8">Belongs to the NAD-dependent glycerol-3-phosphate dehydrogenase family.</text>
</comment>
<dbReference type="AlphaFoldDB" id="H0E7D9"/>
<keyword evidence="14" id="KW-1185">Reference proteome</keyword>
<dbReference type="GO" id="GO:0141153">
    <property type="term" value="F:glycerol-3-phosphate dehydrogenase (NADP+) activity"/>
    <property type="evidence" value="ECO:0007669"/>
    <property type="project" value="RHEA"/>
</dbReference>